<feature type="non-terminal residue" evidence="2">
    <location>
        <position position="1"/>
    </location>
</feature>
<dbReference type="AlphaFoldDB" id="A0AAQ0LW72"/>
<dbReference type="Pfam" id="PF02796">
    <property type="entry name" value="HTH_7"/>
    <property type="match status" value="1"/>
</dbReference>
<sequence>AKQTGVSRSTVYRMLKD</sequence>
<dbReference type="RefSeq" id="WP_142921388.1">
    <property type="nucleotide sequence ID" value="NZ_QXUI01000013.1"/>
</dbReference>
<dbReference type="InterPro" id="IPR006120">
    <property type="entry name" value="Resolvase_HTH_dom"/>
</dbReference>
<reference evidence="2" key="2">
    <citation type="submission" date="2018-09" db="EMBL/GenBank/DDBJ databases">
        <authorList>
            <person name="Naushad S."/>
            <person name="De Buck J."/>
        </authorList>
    </citation>
    <scope>NUCLEOTIDE SEQUENCE</scope>
    <source>
        <strain evidence="2">SNUC 1349</strain>
    </source>
</reference>
<name>A0AAQ0LW72_STAXY</name>
<dbReference type="GO" id="GO:0000150">
    <property type="term" value="F:DNA strand exchange activity"/>
    <property type="evidence" value="ECO:0007669"/>
    <property type="project" value="InterPro"/>
</dbReference>
<gene>
    <name evidence="3" type="ORF">BU104_13030</name>
    <name evidence="2" type="ORF">BU104_14195</name>
</gene>
<evidence type="ECO:0000313" key="4">
    <source>
        <dbReference type="Proteomes" id="UP000285579"/>
    </source>
</evidence>
<dbReference type="EMBL" id="QXUI01000013">
    <property type="protein sequence ID" value="RIM90762.1"/>
    <property type="molecule type" value="Genomic_DNA"/>
</dbReference>
<protein>
    <recommendedName>
        <fullName evidence="1">Resolvase HTH domain-containing protein</fullName>
    </recommendedName>
</protein>
<evidence type="ECO:0000259" key="1">
    <source>
        <dbReference type="Pfam" id="PF02796"/>
    </source>
</evidence>
<dbReference type="EMBL" id="QXUI01000020">
    <property type="protein sequence ID" value="RIM90503.1"/>
    <property type="molecule type" value="Genomic_DNA"/>
</dbReference>
<evidence type="ECO:0000313" key="3">
    <source>
        <dbReference type="EMBL" id="RIM90762.1"/>
    </source>
</evidence>
<accession>A0AAQ0LW72</accession>
<feature type="domain" description="Resolvase HTH" evidence="1">
    <location>
        <begin position="1"/>
        <end position="17"/>
    </location>
</feature>
<reference evidence="2 4" key="1">
    <citation type="journal article" date="2016" name="Front. Microbiol.">
        <title>Comprehensive Phylogenetic Analysis of Bovine Non-aureus Staphylococci Species Based on Whole-Genome Sequencing.</title>
        <authorList>
            <person name="Naushad S."/>
            <person name="Barkema H.W."/>
            <person name="Luby C."/>
            <person name="Condas L.A."/>
            <person name="Nobrega D.B."/>
            <person name="Carson D.A."/>
            <person name="De Buck J."/>
        </authorList>
    </citation>
    <scope>NUCLEOTIDE SEQUENCE [LARGE SCALE GENOMIC DNA]</scope>
    <source>
        <strain evidence="2 4">SNUC 1349</strain>
    </source>
</reference>
<comment type="caution">
    <text evidence="2">The sequence shown here is derived from an EMBL/GenBank/DDBJ whole genome shotgun (WGS) entry which is preliminary data.</text>
</comment>
<evidence type="ECO:0000313" key="2">
    <source>
        <dbReference type="EMBL" id="RIM90503.1"/>
    </source>
</evidence>
<dbReference type="Proteomes" id="UP000285579">
    <property type="component" value="Unassembled WGS sequence"/>
</dbReference>
<dbReference type="GO" id="GO:0003677">
    <property type="term" value="F:DNA binding"/>
    <property type="evidence" value="ECO:0007669"/>
    <property type="project" value="InterPro"/>
</dbReference>
<organism evidence="2 4">
    <name type="scientific">Staphylococcus xylosus</name>
    <dbReference type="NCBI Taxonomy" id="1288"/>
    <lineage>
        <taxon>Bacteria</taxon>
        <taxon>Bacillati</taxon>
        <taxon>Bacillota</taxon>
        <taxon>Bacilli</taxon>
        <taxon>Bacillales</taxon>
        <taxon>Staphylococcaceae</taxon>
        <taxon>Staphylococcus</taxon>
    </lineage>
</organism>
<proteinExistence type="predicted"/>